<evidence type="ECO:0000256" key="1">
    <source>
        <dbReference type="SAM" id="MobiDB-lite"/>
    </source>
</evidence>
<feature type="region of interest" description="Disordered" evidence="1">
    <location>
        <begin position="249"/>
        <end position="268"/>
    </location>
</feature>
<dbReference type="Proteomes" id="UP000736335">
    <property type="component" value="Unassembled WGS sequence"/>
</dbReference>
<accession>A0A9P6L4C4</accession>
<keyword evidence="2" id="KW-0472">Membrane</keyword>
<sequence length="365" mass="41119">MSTRKKHQCRSCQSPVKGHRRGIDGALICPTSFPMPSTSRVAPAPFPRQGNVFRKMSPPIRRGMTIELDEKGDQVLVDGHRYSRVMPGTLDSHVWAWTNASQQTTPEVLEIEDDEDYIEIIDDDDDEVEYEGEIPRLSTRPPSLRSRIMSPFRTPALFSRRHSTARDLGKRRQIEPEREMSIVSAAGDDWPLASLYRLPSDRVRRVVREARKHGLYARVIPKSRVVPVPVGNNLPWIKEEYEEEDSGFFEGFRGGSGSGGGSRAGKERERNRDWKVILGTDEGAVEHLQRVVLSKQEEERQRETRWAISHYHPPSVVSNPPPPPTIPAPMAIVPPPQAGTNVSNILMPMVVGAVAMLYILLKMPD</sequence>
<comment type="caution">
    <text evidence="3">The sequence shown here is derived from an EMBL/GenBank/DDBJ whole genome shotgun (WGS) entry which is preliminary data.</text>
</comment>
<dbReference type="EMBL" id="WIUZ02000012">
    <property type="protein sequence ID" value="KAF9782218.1"/>
    <property type="molecule type" value="Genomic_DNA"/>
</dbReference>
<keyword evidence="2" id="KW-1133">Transmembrane helix</keyword>
<dbReference type="AlphaFoldDB" id="A0A9P6L4C4"/>
<reference evidence="3" key="2">
    <citation type="submission" date="2020-11" db="EMBL/GenBank/DDBJ databases">
        <authorList>
            <consortium name="DOE Joint Genome Institute"/>
            <person name="Kuo A."/>
            <person name="Miyauchi S."/>
            <person name="Kiss E."/>
            <person name="Drula E."/>
            <person name="Kohler A."/>
            <person name="Sanchez-Garcia M."/>
            <person name="Andreopoulos B."/>
            <person name="Barry K.W."/>
            <person name="Bonito G."/>
            <person name="Buee M."/>
            <person name="Carver A."/>
            <person name="Chen C."/>
            <person name="Cichocki N."/>
            <person name="Clum A."/>
            <person name="Culley D."/>
            <person name="Crous P.W."/>
            <person name="Fauchery L."/>
            <person name="Girlanda M."/>
            <person name="Hayes R."/>
            <person name="Keri Z."/>
            <person name="Labutti K."/>
            <person name="Lipzen A."/>
            <person name="Lombard V."/>
            <person name="Magnuson J."/>
            <person name="Maillard F."/>
            <person name="Morin E."/>
            <person name="Murat C."/>
            <person name="Nolan M."/>
            <person name="Ohm R."/>
            <person name="Pangilinan J."/>
            <person name="Pereira M."/>
            <person name="Perotto S."/>
            <person name="Peter M."/>
            <person name="Riley R."/>
            <person name="Sitrit Y."/>
            <person name="Stielow B."/>
            <person name="Szollosi G."/>
            <person name="Zifcakova L."/>
            <person name="Stursova M."/>
            <person name="Spatafora J.W."/>
            <person name="Tedersoo L."/>
            <person name="Vaario L.-M."/>
            <person name="Yamada A."/>
            <person name="Yan M."/>
            <person name="Wang P."/>
            <person name="Xu J."/>
            <person name="Bruns T."/>
            <person name="Baldrian P."/>
            <person name="Vilgalys R."/>
            <person name="Henrissat B."/>
            <person name="Grigoriev I.V."/>
            <person name="Hibbett D."/>
            <person name="Nagy L.G."/>
            <person name="Martin F.M."/>
        </authorList>
    </citation>
    <scope>NUCLEOTIDE SEQUENCE</scope>
    <source>
        <strain evidence="3">UH-Tt-Lm1</strain>
    </source>
</reference>
<keyword evidence="2" id="KW-0812">Transmembrane</keyword>
<feature type="compositionally biased region" description="Gly residues" evidence="1">
    <location>
        <begin position="252"/>
        <end position="263"/>
    </location>
</feature>
<keyword evidence="4" id="KW-1185">Reference proteome</keyword>
<reference evidence="3" key="1">
    <citation type="journal article" date="2020" name="Nat. Commun.">
        <title>Large-scale genome sequencing of mycorrhizal fungi provides insights into the early evolution of symbiotic traits.</title>
        <authorList>
            <person name="Miyauchi S."/>
            <person name="Kiss E."/>
            <person name="Kuo A."/>
            <person name="Drula E."/>
            <person name="Kohler A."/>
            <person name="Sanchez-Garcia M."/>
            <person name="Morin E."/>
            <person name="Andreopoulos B."/>
            <person name="Barry K.W."/>
            <person name="Bonito G."/>
            <person name="Buee M."/>
            <person name="Carver A."/>
            <person name="Chen C."/>
            <person name="Cichocki N."/>
            <person name="Clum A."/>
            <person name="Culley D."/>
            <person name="Crous P.W."/>
            <person name="Fauchery L."/>
            <person name="Girlanda M."/>
            <person name="Hayes R.D."/>
            <person name="Keri Z."/>
            <person name="LaButti K."/>
            <person name="Lipzen A."/>
            <person name="Lombard V."/>
            <person name="Magnuson J."/>
            <person name="Maillard F."/>
            <person name="Murat C."/>
            <person name="Nolan M."/>
            <person name="Ohm R.A."/>
            <person name="Pangilinan J."/>
            <person name="Pereira M.F."/>
            <person name="Perotto S."/>
            <person name="Peter M."/>
            <person name="Pfister S."/>
            <person name="Riley R."/>
            <person name="Sitrit Y."/>
            <person name="Stielow J.B."/>
            <person name="Szollosi G."/>
            <person name="Zifcakova L."/>
            <person name="Stursova M."/>
            <person name="Spatafora J.W."/>
            <person name="Tedersoo L."/>
            <person name="Vaario L.M."/>
            <person name="Yamada A."/>
            <person name="Yan M."/>
            <person name="Wang P."/>
            <person name="Xu J."/>
            <person name="Bruns T."/>
            <person name="Baldrian P."/>
            <person name="Vilgalys R."/>
            <person name="Dunand C."/>
            <person name="Henrissat B."/>
            <person name="Grigoriev I.V."/>
            <person name="Hibbett D."/>
            <person name="Nagy L.G."/>
            <person name="Martin F.M."/>
        </authorList>
    </citation>
    <scope>NUCLEOTIDE SEQUENCE</scope>
    <source>
        <strain evidence="3">UH-Tt-Lm1</strain>
    </source>
</reference>
<feature type="non-terminal residue" evidence="3">
    <location>
        <position position="365"/>
    </location>
</feature>
<evidence type="ECO:0000313" key="4">
    <source>
        <dbReference type="Proteomes" id="UP000736335"/>
    </source>
</evidence>
<feature type="transmembrane region" description="Helical" evidence="2">
    <location>
        <begin position="342"/>
        <end position="361"/>
    </location>
</feature>
<protein>
    <submittedName>
        <fullName evidence="3">Uncharacterized protein</fullName>
    </submittedName>
</protein>
<evidence type="ECO:0000313" key="3">
    <source>
        <dbReference type="EMBL" id="KAF9782218.1"/>
    </source>
</evidence>
<name>A0A9P6L4C4_9AGAM</name>
<proteinExistence type="predicted"/>
<evidence type="ECO:0000256" key="2">
    <source>
        <dbReference type="SAM" id="Phobius"/>
    </source>
</evidence>
<gene>
    <name evidence="3" type="ORF">BJ322DRAFT_1074880</name>
</gene>
<organism evidence="3 4">
    <name type="scientific">Thelephora terrestris</name>
    <dbReference type="NCBI Taxonomy" id="56493"/>
    <lineage>
        <taxon>Eukaryota</taxon>
        <taxon>Fungi</taxon>
        <taxon>Dikarya</taxon>
        <taxon>Basidiomycota</taxon>
        <taxon>Agaricomycotina</taxon>
        <taxon>Agaricomycetes</taxon>
        <taxon>Thelephorales</taxon>
        <taxon>Thelephoraceae</taxon>
        <taxon>Thelephora</taxon>
    </lineage>
</organism>